<keyword evidence="7" id="KW-1185">Reference proteome</keyword>
<dbReference type="PANTHER" id="PTHR30632">
    <property type="entry name" value="MOLYBDATE-BINDING PERIPLASMIC PROTEIN"/>
    <property type="match status" value="1"/>
</dbReference>
<dbReference type="PIRSF" id="PIRSF004846">
    <property type="entry name" value="ModA"/>
    <property type="match status" value="1"/>
</dbReference>
<accession>F4L3Z6</accession>
<evidence type="ECO:0000256" key="5">
    <source>
        <dbReference type="SAM" id="SignalP"/>
    </source>
</evidence>
<dbReference type="KEGG" id="hhy:Halhy_1828"/>
<dbReference type="GO" id="GO:0030973">
    <property type="term" value="F:molybdate ion binding"/>
    <property type="evidence" value="ECO:0007669"/>
    <property type="project" value="InterPro"/>
</dbReference>
<sequence>MYQIRFLLKTFFLSGLLFGLSHPISAQDLSVAAAANVRFALEELEKAFEKKTKLSININYSSSGKLSTQIIQGAPFDVFVSADEEYPQSLQKAGVTANIPKVYAQGTLVLWTTKSGLSVKADGKILLSNKVQKIAIANPKTAPYGRAAIEWLKKKTLYTLVENKLVYGESIAQTTQYILAGACEIGLTAKSMVMAGEMRGKGTWVEIDARYYEPIRQAAVITTFGQKKHPQASRVFFDFLFSAEAQKIWKKHGYK</sequence>
<feature type="binding site" evidence="4">
    <location>
        <position position="63"/>
    </location>
    <ligand>
        <name>molybdate</name>
        <dbReference type="ChEBI" id="CHEBI:36264"/>
    </ligand>
</feature>
<keyword evidence="2 4" id="KW-0479">Metal-binding</keyword>
<dbReference type="HOGENOM" id="CLU_065520_1_0_10"/>
<dbReference type="InterPro" id="IPR005950">
    <property type="entry name" value="ModA"/>
</dbReference>
<evidence type="ECO:0000256" key="1">
    <source>
        <dbReference type="ARBA" id="ARBA00009175"/>
    </source>
</evidence>
<gene>
    <name evidence="6" type="ordered locus">Halhy_1828</name>
</gene>
<evidence type="ECO:0000256" key="4">
    <source>
        <dbReference type="PIRSR" id="PIRSR004846-1"/>
    </source>
</evidence>
<comment type="similarity">
    <text evidence="1">Belongs to the bacterial solute-binding protein ModA family.</text>
</comment>
<dbReference type="SUPFAM" id="SSF53850">
    <property type="entry name" value="Periplasmic binding protein-like II"/>
    <property type="match status" value="1"/>
</dbReference>
<name>F4L3Z6_HALH1</name>
<dbReference type="STRING" id="760192.Halhy_1828"/>
<feature type="chain" id="PRO_5003312500" evidence="5">
    <location>
        <begin position="27"/>
        <end position="255"/>
    </location>
</feature>
<reference evidence="6 7" key="1">
    <citation type="journal article" date="2011" name="Stand. Genomic Sci.">
        <title>Complete genome sequence of Haliscomenobacter hydrossis type strain (O).</title>
        <authorList>
            <consortium name="US DOE Joint Genome Institute (JGI-PGF)"/>
            <person name="Daligault H."/>
            <person name="Lapidus A."/>
            <person name="Zeytun A."/>
            <person name="Nolan M."/>
            <person name="Lucas S."/>
            <person name="Del Rio T.G."/>
            <person name="Tice H."/>
            <person name="Cheng J.F."/>
            <person name="Tapia R."/>
            <person name="Han C."/>
            <person name="Goodwin L."/>
            <person name="Pitluck S."/>
            <person name="Liolios K."/>
            <person name="Pagani I."/>
            <person name="Ivanova N."/>
            <person name="Huntemann M."/>
            <person name="Mavromatis K."/>
            <person name="Mikhailova N."/>
            <person name="Pati A."/>
            <person name="Chen A."/>
            <person name="Palaniappan K."/>
            <person name="Land M."/>
            <person name="Hauser L."/>
            <person name="Brambilla E.M."/>
            <person name="Rohde M."/>
            <person name="Verbarg S."/>
            <person name="Goker M."/>
            <person name="Bristow J."/>
            <person name="Eisen J.A."/>
            <person name="Markowitz V."/>
            <person name="Hugenholtz P."/>
            <person name="Kyrpides N.C."/>
            <person name="Klenk H.P."/>
            <person name="Woyke T."/>
        </authorList>
    </citation>
    <scope>NUCLEOTIDE SEQUENCE [LARGE SCALE GENOMIC DNA]</scope>
    <source>
        <strain evidence="7">ATCC 27775 / DSM 1100 / LMG 10767 / O</strain>
    </source>
</reference>
<dbReference type="CDD" id="cd13539">
    <property type="entry name" value="PBP2_AvModA"/>
    <property type="match status" value="1"/>
</dbReference>
<dbReference type="InterPro" id="IPR044084">
    <property type="entry name" value="AvModA-like_subst-bd"/>
</dbReference>
<evidence type="ECO:0000313" key="6">
    <source>
        <dbReference type="EMBL" id="AEE49713.1"/>
    </source>
</evidence>
<evidence type="ECO:0000313" key="7">
    <source>
        <dbReference type="Proteomes" id="UP000008461"/>
    </source>
</evidence>
<reference key="2">
    <citation type="submission" date="2011-04" db="EMBL/GenBank/DDBJ databases">
        <title>Complete sequence of chromosome of Haliscomenobacter hydrossis DSM 1100.</title>
        <authorList>
            <consortium name="US DOE Joint Genome Institute (JGI-PGF)"/>
            <person name="Lucas S."/>
            <person name="Han J."/>
            <person name="Lapidus A."/>
            <person name="Bruce D."/>
            <person name="Goodwin L."/>
            <person name="Pitluck S."/>
            <person name="Peters L."/>
            <person name="Kyrpides N."/>
            <person name="Mavromatis K."/>
            <person name="Ivanova N."/>
            <person name="Ovchinnikova G."/>
            <person name="Pagani I."/>
            <person name="Daligault H."/>
            <person name="Detter J.C."/>
            <person name="Han C."/>
            <person name="Land M."/>
            <person name="Hauser L."/>
            <person name="Markowitz V."/>
            <person name="Cheng J.-F."/>
            <person name="Hugenholtz P."/>
            <person name="Woyke T."/>
            <person name="Wu D."/>
            <person name="Verbarg S."/>
            <person name="Frueling A."/>
            <person name="Brambilla E."/>
            <person name="Klenk H.-P."/>
            <person name="Eisen J.A."/>
        </authorList>
    </citation>
    <scope>NUCLEOTIDE SEQUENCE</scope>
    <source>
        <strain>DSM 1100</strain>
    </source>
</reference>
<protein>
    <submittedName>
        <fullName evidence="6">Molybdenum ABC transporter, periplasmic molybdate-binding protein</fullName>
    </submittedName>
</protein>
<keyword evidence="4" id="KW-0500">Molybdenum</keyword>
<dbReference type="GO" id="GO:0015689">
    <property type="term" value="P:molybdate ion transport"/>
    <property type="evidence" value="ECO:0007669"/>
    <property type="project" value="InterPro"/>
</dbReference>
<dbReference type="Proteomes" id="UP000008461">
    <property type="component" value="Chromosome"/>
</dbReference>
<dbReference type="NCBIfam" id="TIGR01256">
    <property type="entry name" value="modA"/>
    <property type="match status" value="1"/>
</dbReference>
<feature type="signal peptide" evidence="5">
    <location>
        <begin position="1"/>
        <end position="26"/>
    </location>
</feature>
<dbReference type="GO" id="GO:0046872">
    <property type="term" value="F:metal ion binding"/>
    <property type="evidence" value="ECO:0007669"/>
    <property type="project" value="UniProtKB-KW"/>
</dbReference>
<dbReference type="PANTHER" id="PTHR30632:SF14">
    <property type="entry name" value="TUNGSTATE_MOLYBDATE_CHROMATE-BINDING PROTEIN MODA"/>
    <property type="match status" value="1"/>
</dbReference>
<organism evidence="6 7">
    <name type="scientific">Haliscomenobacter hydrossis (strain ATCC 27775 / DSM 1100 / LMG 10767 / O)</name>
    <dbReference type="NCBI Taxonomy" id="760192"/>
    <lineage>
        <taxon>Bacteria</taxon>
        <taxon>Pseudomonadati</taxon>
        <taxon>Bacteroidota</taxon>
        <taxon>Saprospiria</taxon>
        <taxon>Saprospirales</taxon>
        <taxon>Haliscomenobacteraceae</taxon>
        <taxon>Haliscomenobacter</taxon>
    </lineage>
</organism>
<feature type="binding site" evidence="4">
    <location>
        <position position="171"/>
    </location>
    <ligand>
        <name>molybdate</name>
        <dbReference type="ChEBI" id="CHEBI:36264"/>
    </ligand>
</feature>
<dbReference type="OrthoDB" id="9785015at2"/>
<dbReference type="EMBL" id="CP002691">
    <property type="protein sequence ID" value="AEE49713.1"/>
    <property type="molecule type" value="Genomic_DNA"/>
</dbReference>
<dbReference type="AlphaFoldDB" id="F4L3Z6"/>
<proteinExistence type="inferred from homology"/>
<dbReference type="Pfam" id="PF13531">
    <property type="entry name" value="SBP_bac_11"/>
    <property type="match status" value="1"/>
</dbReference>
<dbReference type="eggNOG" id="COG0725">
    <property type="taxonomic scope" value="Bacteria"/>
</dbReference>
<dbReference type="Gene3D" id="3.40.190.10">
    <property type="entry name" value="Periplasmic binding protein-like II"/>
    <property type="match status" value="2"/>
</dbReference>
<dbReference type="InterPro" id="IPR050682">
    <property type="entry name" value="ModA/WtpA"/>
</dbReference>
<evidence type="ECO:0000256" key="2">
    <source>
        <dbReference type="ARBA" id="ARBA00022723"/>
    </source>
</evidence>
<keyword evidence="3 5" id="KW-0732">Signal</keyword>
<evidence type="ECO:0000256" key="3">
    <source>
        <dbReference type="ARBA" id="ARBA00022729"/>
    </source>
</evidence>